<dbReference type="InterPro" id="IPR058548">
    <property type="entry name" value="MlaB-like_STAS"/>
</dbReference>
<keyword evidence="3" id="KW-1185">Reference proteome</keyword>
<accession>A0A892ZMF3</accession>
<reference evidence="2" key="1">
    <citation type="submission" date="2021-02" db="EMBL/GenBank/DDBJ databases">
        <title>Neisseriaceae sp. 26B isolated from the cloaca of a Common Toad-headed Turtle (Mesoclemmys nasuta).</title>
        <authorList>
            <person name="Spergser J."/>
            <person name="Busse H.-J."/>
        </authorList>
    </citation>
    <scope>NUCLEOTIDE SEQUENCE</scope>
    <source>
        <strain evidence="2">26B</strain>
    </source>
</reference>
<dbReference type="InterPro" id="IPR036513">
    <property type="entry name" value="STAS_dom_sf"/>
</dbReference>
<dbReference type="Proteomes" id="UP000653156">
    <property type="component" value="Chromosome"/>
</dbReference>
<protein>
    <submittedName>
        <fullName evidence="2">STAS domain-containing protein</fullName>
    </submittedName>
</protein>
<dbReference type="RefSeq" id="WP_230340082.1">
    <property type="nucleotide sequence ID" value="NZ_CP069798.1"/>
</dbReference>
<dbReference type="SUPFAM" id="SSF52091">
    <property type="entry name" value="SpoIIaa-like"/>
    <property type="match status" value="1"/>
</dbReference>
<evidence type="ECO:0000313" key="3">
    <source>
        <dbReference type="Proteomes" id="UP000653156"/>
    </source>
</evidence>
<name>A0A892ZMF3_9NEIS</name>
<dbReference type="Gene3D" id="3.30.750.24">
    <property type="entry name" value="STAS domain"/>
    <property type="match status" value="1"/>
</dbReference>
<organism evidence="2 3">
    <name type="scientific">Paralysiella testudinis</name>
    <dbReference type="NCBI Taxonomy" id="2809020"/>
    <lineage>
        <taxon>Bacteria</taxon>
        <taxon>Pseudomonadati</taxon>
        <taxon>Pseudomonadota</taxon>
        <taxon>Betaproteobacteria</taxon>
        <taxon>Neisseriales</taxon>
        <taxon>Neisseriaceae</taxon>
        <taxon>Paralysiella</taxon>
    </lineage>
</organism>
<dbReference type="Pfam" id="PF13466">
    <property type="entry name" value="STAS_2"/>
    <property type="match status" value="1"/>
</dbReference>
<feature type="domain" description="MlaB-like STAS" evidence="1">
    <location>
        <begin position="10"/>
        <end position="90"/>
    </location>
</feature>
<dbReference type="AlphaFoldDB" id="A0A892ZMF3"/>
<evidence type="ECO:0000313" key="2">
    <source>
        <dbReference type="EMBL" id="QRQ82794.1"/>
    </source>
</evidence>
<proteinExistence type="predicted"/>
<dbReference type="EMBL" id="CP069798">
    <property type="protein sequence ID" value="QRQ82794.1"/>
    <property type="molecule type" value="Genomic_DNA"/>
</dbReference>
<evidence type="ECO:0000259" key="1">
    <source>
        <dbReference type="Pfam" id="PF13466"/>
    </source>
</evidence>
<dbReference type="KEGG" id="ptes:JQU52_05260"/>
<gene>
    <name evidence="2" type="ORF">JQU52_05260</name>
</gene>
<sequence>MNIERNGGVVALQAAVTMATVDAAQYRRFCQEMADSSVHTLDLAAVSRADSACVALLLAAMRIKQAQQQTLKLAHMPADLRMLTALYEIDPWITE</sequence>
<dbReference type="CDD" id="cd07043">
    <property type="entry name" value="STAS_anti-anti-sigma_factors"/>
    <property type="match status" value="1"/>
</dbReference>